<evidence type="ECO:0000256" key="7">
    <source>
        <dbReference type="SAM" id="Coils"/>
    </source>
</evidence>
<feature type="coiled-coil region" evidence="7">
    <location>
        <begin position="47"/>
        <end position="74"/>
    </location>
</feature>
<dbReference type="AlphaFoldDB" id="A0A1V6URC8"/>
<dbReference type="SMART" id="SM00066">
    <property type="entry name" value="GAL4"/>
    <property type="match status" value="1"/>
</dbReference>
<feature type="domain" description="Zn(2)-C6 fungal-type" evidence="8">
    <location>
        <begin position="12"/>
        <end position="41"/>
    </location>
</feature>
<dbReference type="InterPro" id="IPR036864">
    <property type="entry name" value="Zn2-C6_fun-type_DNA-bd_sf"/>
</dbReference>
<keyword evidence="10" id="KW-1185">Reference proteome</keyword>
<evidence type="ECO:0000256" key="2">
    <source>
        <dbReference type="ARBA" id="ARBA00022723"/>
    </source>
</evidence>
<name>A0A1V6URC8_9EURO</name>
<evidence type="ECO:0000256" key="1">
    <source>
        <dbReference type="ARBA" id="ARBA00004123"/>
    </source>
</evidence>
<evidence type="ECO:0000313" key="9">
    <source>
        <dbReference type="EMBL" id="OQE40965.1"/>
    </source>
</evidence>
<dbReference type="Proteomes" id="UP000191500">
    <property type="component" value="Unassembled WGS sequence"/>
</dbReference>
<keyword evidence="5" id="KW-0804">Transcription</keyword>
<dbReference type="CDD" id="cd12148">
    <property type="entry name" value="fungal_TF_MHR"/>
    <property type="match status" value="1"/>
</dbReference>
<keyword evidence="2" id="KW-0479">Metal-binding</keyword>
<dbReference type="PROSITE" id="PS00463">
    <property type="entry name" value="ZN2_CY6_FUNGAL_1"/>
    <property type="match status" value="1"/>
</dbReference>
<dbReference type="InterPro" id="IPR001138">
    <property type="entry name" value="Zn2Cys6_DnaBD"/>
</dbReference>
<evidence type="ECO:0000256" key="5">
    <source>
        <dbReference type="ARBA" id="ARBA00023163"/>
    </source>
</evidence>
<dbReference type="InterPro" id="IPR050613">
    <property type="entry name" value="Sec_Metabolite_Reg"/>
</dbReference>
<dbReference type="GO" id="GO:0005634">
    <property type="term" value="C:nucleus"/>
    <property type="evidence" value="ECO:0007669"/>
    <property type="project" value="UniProtKB-SubCell"/>
</dbReference>
<evidence type="ECO:0000256" key="4">
    <source>
        <dbReference type="ARBA" id="ARBA00023125"/>
    </source>
</evidence>
<dbReference type="PROSITE" id="PS50048">
    <property type="entry name" value="ZN2_CY6_FUNGAL_2"/>
    <property type="match status" value="1"/>
</dbReference>
<comment type="subcellular location">
    <subcellularLocation>
        <location evidence="1">Nucleus</location>
    </subcellularLocation>
</comment>
<dbReference type="Gene3D" id="4.10.240.10">
    <property type="entry name" value="Zn(2)-C6 fungal-type DNA-binding domain"/>
    <property type="match status" value="1"/>
</dbReference>
<dbReference type="GO" id="GO:0006351">
    <property type="term" value="P:DNA-templated transcription"/>
    <property type="evidence" value="ECO:0007669"/>
    <property type="project" value="InterPro"/>
</dbReference>
<evidence type="ECO:0000313" key="10">
    <source>
        <dbReference type="Proteomes" id="UP000191500"/>
    </source>
</evidence>
<keyword evidence="7" id="KW-0175">Coiled coil</keyword>
<gene>
    <name evidence="9" type="ORF">PENCOP_c005G03164</name>
</gene>
<sequence>MSHQRRYNVERSCLRCHTHKIKCDKCSPCSKCQQKSVPCQYPGPSRVKRQSKKSTNLAVQLEKLEQSIAAMINERPTSLNGQNQDLSTISPTPNGRSDYKLLSTNSAATDQGFLGKDGRYINEPLLSRVLEKEQELQSAIGSPISANSPRRGPLLKADGLFSNPLLSQIDARDLFPSRWQAVSLWETFISRVDPLIKVIHVPTAQSSIFAAISRPESARADVRALLYAICFGATTTLLSEDTQNEVLLADLRRYQQGLELSLYHSEFLDAPTLTSLQAMVIYLACFRFSNSGRSGWTLHGVTIRAAQSIGLQRDGKYFKLPQVECELRRRAWWHIQSADIRVAEDHGLSVPENDHGDTDLPLNIDDQNISNTNIGPAVSQSRWTEMTFSLIVMDINRGRPALLRSLAGAADPERLIAEFKDGIQEKYLRHSDPDIPIQRFGFLLGWLLLTKTEVCIRQKQLQSQGPSASSLDHNLVQETLAQACCGMEMDFELHSNELLRGFSWLMMTFTQYHLLTFILWSLCVYPTGPHAERAWRVIDTQFSLTDDPSWPDPGPKWPMIVQLRDKARLVRRAYDEQSQQIVHEQGSDSTDGIGTGNSRIEAEFDIDSWDPNFVDFSDWNNLAQSLSLLG</sequence>
<dbReference type="PANTHER" id="PTHR31001">
    <property type="entry name" value="UNCHARACTERIZED TRANSCRIPTIONAL REGULATORY PROTEIN"/>
    <property type="match status" value="1"/>
</dbReference>
<keyword evidence="3" id="KW-0805">Transcription regulation</keyword>
<dbReference type="Pfam" id="PF04082">
    <property type="entry name" value="Fungal_trans"/>
    <property type="match status" value="1"/>
</dbReference>
<proteinExistence type="predicted"/>
<protein>
    <recommendedName>
        <fullName evidence="8">Zn(2)-C6 fungal-type domain-containing protein</fullName>
    </recommendedName>
</protein>
<reference evidence="10" key="1">
    <citation type="journal article" date="2017" name="Nat. Microbiol.">
        <title>Global analysis of biosynthetic gene clusters reveals vast potential of secondary metabolite production in Penicillium species.</title>
        <authorList>
            <person name="Nielsen J.C."/>
            <person name="Grijseels S."/>
            <person name="Prigent S."/>
            <person name="Ji B."/>
            <person name="Dainat J."/>
            <person name="Nielsen K.F."/>
            <person name="Frisvad J.C."/>
            <person name="Workman M."/>
            <person name="Nielsen J."/>
        </authorList>
    </citation>
    <scope>NUCLEOTIDE SEQUENCE [LARGE SCALE GENOMIC DNA]</scope>
    <source>
        <strain evidence="10">IBT 31321</strain>
    </source>
</reference>
<dbReference type="CDD" id="cd00067">
    <property type="entry name" value="GAL4"/>
    <property type="match status" value="1"/>
</dbReference>
<dbReference type="InterPro" id="IPR007219">
    <property type="entry name" value="XnlR_reg_dom"/>
</dbReference>
<dbReference type="GO" id="GO:0008270">
    <property type="term" value="F:zinc ion binding"/>
    <property type="evidence" value="ECO:0007669"/>
    <property type="project" value="InterPro"/>
</dbReference>
<accession>A0A1V6URC8</accession>
<keyword evidence="6" id="KW-0539">Nucleus</keyword>
<keyword evidence="4" id="KW-0238">DNA-binding</keyword>
<dbReference type="Pfam" id="PF00172">
    <property type="entry name" value="Zn_clus"/>
    <property type="match status" value="1"/>
</dbReference>
<dbReference type="STRING" id="36646.A0A1V6URC8"/>
<dbReference type="PANTHER" id="PTHR31001:SF57">
    <property type="entry name" value="ZN(II)2CYS6 TRANSCRIPTION FACTOR (EUROFUNG)"/>
    <property type="match status" value="1"/>
</dbReference>
<dbReference type="SMART" id="SM00906">
    <property type="entry name" value="Fungal_trans"/>
    <property type="match status" value="1"/>
</dbReference>
<dbReference type="SUPFAM" id="SSF57701">
    <property type="entry name" value="Zn2/Cys6 DNA-binding domain"/>
    <property type="match status" value="1"/>
</dbReference>
<organism evidence="9 10">
    <name type="scientific">Penicillium coprophilum</name>
    <dbReference type="NCBI Taxonomy" id="36646"/>
    <lineage>
        <taxon>Eukaryota</taxon>
        <taxon>Fungi</taxon>
        <taxon>Dikarya</taxon>
        <taxon>Ascomycota</taxon>
        <taxon>Pezizomycotina</taxon>
        <taxon>Eurotiomycetes</taxon>
        <taxon>Eurotiomycetidae</taxon>
        <taxon>Eurotiales</taxon>
        <taxon>Aspergillaceae</taxon>
        <taxon>Penicillium</taxon>
    </lineage>
</organism>
<dbReference type="EMBL" id="MDDG01000005">
    <property type="protein sequence ID" value="OQE40965.1"/>
    <property type="molecule type" value="Genomic_DNA"/>
</dbReference>
<evidence type="ECO:0000256" key="6">
    <source>
        <dbReference type="ARBA" id="ARBA00023242"/>
    </source>
</evidence>
<evidence type="ECO:0000256" key="3">
    <source>
        <dbReference type="ARBA" id="ARBA00023015"/>
    </source>
</evidence>
<dbReference type="GO" id="GO:0000981">
    <property type="term" value="F:DNA-binding transcription factor activity, RNA polymerase II-specific"/>
    <property type="evidence" value="ECO:0007669"/>
    <property type="project" value="InterPro"/>
</dbReference>
<dbReference type="GO" id="GO:0003677">
    <property type="term" value="F:DNA binding"/>
    <property type="evidence" value="ECO:0007669"/>
    <property type="project" value="UniProtKB-KW"/>
</dbReference>
<evidence type="ECO:0000259" key="8">
    <source>
        <dbReference type="PROSITE" id="PS50048"/>
    </source>
</evidence>
<comment type="caution">
    <text evidence="9">The sequence shown here is derived from an EMBL/GenBank/DDBJ whole genome shotgun (WGS) entry which is preliminary data.</text>
</comment>